<evidence type="ECO:0000313" key="2">
    <source>
        <dbReference type="Proteomes" id="UP000036958"/>
    </source>
</evidence>
<dbReference type="InterPro" id="IPR016181">
    <property type="entry name" value="Acyl_CoA_acyltransferase"/>
</dbReference>
<accession>A0A0L8VCV5</accession>
<proteinExistence type="predicted"/>
<dbReference type="RefSeq" id="WP_053180343.1">
    <property type="nucleotide sequence ID" value="NZ_LGIA01000043.1"/>
</dbReference>
<comment type="caution">
    <text evidence="1">The sequence shown here is derived from an EMBL/GenBank/DDBJ whole genome shotgun (WGS) entry which is preliminary data.</text>
</comment>
<gene>
    <name evidence="1" type="ORF">NC99_10260</name>
</gene>
<organism evidence="1 2">
    <name type="scientific">Sunxiuqinia dokdonensis</name>
    <dbReference type="NCBI Taxonomy" id="1409788"/>
    <lineage>
        <taxon>Bacteria</taxon>
        <taxon>Pseudomonadati</taxon>
        <taxon>Bacteroidota</taxon>
        <taxon>Bacteroidia</taxon>
        <taxon>Marinilabiliales</taxon>
        <taxon>Prolixibacteraceae</taxon>
        <taxon>Sunxiuqinia</taxon>
    </lineage>
</organism>
<keyword evidence="2" id="KW-1185">Reference proteome</keyword>
<dbReference type="SUPFAM" id="SSF55729">
    <property type="entry name" value="Acyl-CoA N-acyltransferases (Nat)"/>
    <property type="match status" value="1"/>
</dbReference>
<dbReference type="Gene3D" id="3.40.630.30">
    <property type="match status" value="1"/>
</dbReference>
<sequence>MNQQRINYIKYDEVDTDQWDRCLENAPNDLVYAQSWYLDKICDRWDALVLGNYQYVMPLTFRKKMGITYLYQPPFCQQLGIFPTPTKEISRQFLDELCVRFPFAEINLNAMQLPVESAGTYEKRTNLMLWLNEAYEVLAGNYSKHTRRKLKKAAKHQLNLVSSISAEEYIRFKKNNLSVKLSDKELRALRNILAFSLTRSLGQIYGVYSSGNELCAAAFFIRNKQRVTYLNAASSAEGKKNYAMYFLIDRFISEHAGKDYLLDFEGSMIPGVARLYEGFGATPETYHQFRYNNLPWWIKWLKE</sequence>
<dbReference type="Proteomes" id="UP000036958">
    <property type="component" value="Unassembled WGS sequence"/>
</dbReference>
<name>A0A0L8VCV5_9BACT</name>
<evidence type="ECO:0008006" key="3">
    <source>
        <dbReference type="Google" id="ProtNLM"/>
    </source>
</evidence>
<evidence type="ECO:0000313" key="1">
    <source>
        <dbReference type="EMBL" id="KOH46163.1"/>
    </source>
</evidence>
<dbReference type="STRING" id="1409788.NC99_10260"/>
<dbReference type="OrthoDB" id="1113003at2"/>
<reference evidence="2" key="1">
    <citation type="submission" date="2015-07" db="EMBL/GenBank/DDBJ databases">
        <title>Genome sequencing of Sunxiuqinia dokdonensis strain SK.</title>
        <authorList>
            <person name="Ahn S."/>
            <person name="Kim B.-C."/>
        </authorList>
    </citation>
    <scope>NUCLEOTIDE SEQUENCE [LARGE SCALE GENOMIC DNA]</scope>
    <source>
        <strain evidence="2">SK</strain>
    </source>
</reference>
<dbReference type="AlphaFoldDB" id="A0A0L8VCV5"/>
<protein>
    <recommendedName>
        <fullName evidence="3">BioF2-like acetyltransferase domain-containing protein</fullName>
    </recommendedName>
</protein>
<dbReference type="EMBL" id="LGIA01000043">
    <property type="protein sequence ID" value="KOH46163.1"/>
    <property type="molecule type" value="Genomic_DNA"/>
</dbReference>